<dbReference type="EnsemblMetazoa" id="XM_014396578.2">
    <property type="protein sequence ID" value="XP_014252064.1"/>
    <property type="gene ID" value="LOC106668118"/>
</dbReference>
<feature type="transmembrane region" description="Helical" evidence="7">
    <location>
        <begin position="281"/>
        <end position="300"/>
    </location>
</feature>
<dbReference type="PANTHER" id="PTHR12385">
    <property type="entry name" value="CHOLINE TRANSPORTER-LIKE (SLC FAMILY 44)"/>
    <property type="match status" value="1"/>
</dbReference>
<feature type="transmembrane region" description="Helical" evidence="7">
    <location>
        <begin position="654"/>
        <end position="676"/>
    </location>
</feature>
<comment type="function">
    <text evidence="7">Choline transporter.</text>
</comment>
<proteinExistence type="inferred from homology"/>
<feature type="transmembrane region" description="Helical" evidence="7">
    <location>
        <begin position="359"/>
        <end position="381"/>
    </location>
</feature>
<evidence type="ECO:0000256" key="8">
    <source>
        <dbReference type="SAM" id="MobiDB-lite"/>
    </source>
</evidence>
<feature type="compositionally biased region" description="Basic and acidic residues" evidence="8">
    <location>
        <begin position="41"/>
        <end position="52"/>
    </location>
</feature>
<evidence type="ECO:0000256" key="7">
    <source>
        <dbReference type="RuleBase" id="RU368066"/>
    </source>
</evidence>
<dbReference type="RefSeq" id="XP_014252064.1">
    <property type="nucleotide sequence ID" value="XM_014396578.2"/>
</dbReference>
<accession>A0A8I6TFF7</accession>
<dbReference type="CTD" id="110281"/>
<comment type="similarity">
    <text evidence="2 7">Belongs to the CTL (choline transporter-like) family.</text>
</comment>
<dbReference type="GeneID" id="106668118"/>
<evidence type="ECO:0000256" key="4">
    <source>
        <dbReference type="ARBA" id="ARBA00022989"/>
    </source>
</evidence>
<evidence type="ECO:0000256" key="5">
    <source>
        <dbReference type="ARBA" id="ARBA00023136"/>
    </source>
</evidence>
<feature type="region of interest" description="Disordered" evidence="8">
    <location>
        <begin position="1"/>
        <end position="62"/>
    </location>
</feature>
<dbReference type="GO" id="GO:0005886">
    <property type="term" value="C:plasma membrane"/>
    <property type="evidence" value="ECO:0007669"/>
    <property type="project" value="UniProtKB-SubCell"/>
</dbReference>
<dbReference type="PANTHER" id="PTHR12385:SF14">
    <property type="entry name" value="CHOLINE TRANSPORTER-LIKE 2"/>
    <property type="match status" value="1"/>
</dbReference>
<evidence type="ECO:0000256" key="6">
    <source>
        <dbReference type="ARBA" id="ARBA00023180"/>
    </source>
</evidence>
<dbReference type="Pfam" id="PF04515">
    <property type="entry name" value="Choline_transpo"/>
    <property type="match status" value="1"/>
</dbReference>
<dbReference type="OrthoDB" id="420519at2759"/>
<keyword evidence="3 7" id="KW-0812">Transmembrane</keyword>
<feature type="transmembrane region" description="Helical" evidence="7">
    <location>
        <begin position="552"/>
        <end position="572"/>
    </location>
</feature>
<dbReference type="InterPro" id="IPR007603">
    <property type="entry name" value="Choline_transptr-like"/>
</dbReference>
<keyword evidence="6" id="KW-0325">Glycoprotein</keyword>
<evidence type="ECO:0000256" key="3">
    <source>
        <dbReference type="ARBA" id="ARBA00022692"/>
    </source>
</evidence>
<dbReference type="GO" id="GO:0022857">
    <property type="term" value="F:transmembrane transporter activity"/>
    <property type="evidence" value="ECO:0007669"/>
    <property type="project" value="UniProtKB-UniRule"/>
</dbReference>
<keyword evidence="5 7" id="KW-0472">Membrane</keyword>
<dbReference type="Proteomes" id="UP000494040">
    <property type="component" value="Unassembled WGS sequence"/>
</dbReference>
<protein>
    <recommendedName>
        <fullName evidence="7">Choline transporter-like protein</fullName>
    </recommendedName>
</protein>
<feature type="transmembrane region" description="Helical" evidence="7">
    <location>
        <begin position="505"/>
        <end position="532"/>
    </location>
</feature>
<feature type="transmembrane region" description="Helical" evidence="7">
    <location>
        <begin position="696"/>
        <end position="721"/>
    </location>
</feature>
<evidence type="ECO:0000313" key="10">
    <source>
        <dbReference type="Proteomes" id="UP000494040"/>
    </source>
</evidence>
<feature type="transmembrane region" description="Helical" evidence="7">
    <location>
        <begin position="410"/>
        <end position="430"/>
    </location>
</feature>
<keyword evidence="4 7" id="KW-1133">Transmembrane helix</keyword>
<dbReference type="AlphaFoldDB" id="A0A8I6TFF7"/>
<evidence type="ECO:0000256" key="1">
    <source>
        <dbReference type="ARBA" id="ARBA00004141"/>
    </source>
</evidence>
<evidence type="ECO:0000256" key="2">
    <source>
        <dbReference type="ARBA" id="ARBA00007168"/>
    </source>
</evidence>
<evidence type="ECO:0000313" key="9">
    <source>
        <dbReference type="EnsemblMetazoa" id="XP_014252064.1"/>
    </source>
</evidence>
<sequence length="753" mass="85654">MAGRRKREISTSSTGRGSVRPRSSNERSPAPVKLAQSKAEVTPDGHPHDAISTRDTGSPLKHDKNFKGPCKNRSCTDVIFLAIFIAFLILWGGVAYFGFLKGNPENLLITVDSNGKKCGVDSEVLDKPYLFFFDLSKCATPSILLSGCNTVQMCVKECPQQNWAFLPYKITPMLFNPSNIQKDVICTDDVDKSSIKTLNQLEKLINDEKCANWYISSKPVYNRCLPNYEEIYEYRKFFKLAGQYGEVVMEKLINSTLYINNMSIEETGRHLLDDLMRSWKVIILALVISVLVSLLYISLLRWIAGIIIWVTLIGVVALLITCCIFSWRRYMFLKDSKPIDTKAKMLEGQFEELLKSKDLFFWLTVVVAVFTLIILLLIIFLRKRIQIAISLIQEGSKAVSNVISSLFFPIIPWFFQVCVGLWVIFVWACLQSVGEKVFKVNGFDGSHCRCGGAYEKIKNGDLCVPDEFSNLCIDLMTGFNCTTASCDYFKTQPPSYMIFLHMFNVFGFFWGFWFLSGLSDMILAGTFAKWYWTFNKKDVPFFTVTGAALTTVRYHLGTIAFGSLIIAICSFIRATIEYVQKKTKAYDNPVVKAILCCCRCFFWCLEKFLRFINRNAYIMCAIHGRNFCHSALEAFNLLMRNIIRVVVLDKVTDFLFFIGKLVITGSVVAIAYLLFFMNNPQNLYFKGAVPLSLIAIGAYFISSIFFGVYAMAVDTLFLCFLEDCERNDGSIDKPYFMSKNLMQILGKRNKKQS</sequence>
<organism evidence="9 10">
    <name type="scientific">Cimex lectularius</name>
    <name type="common">Bed bug</name>
    <name type="synonym">Acanthia lectularia</name>
    <dbReference type="NCBI Taxonomy" id="79782"/>
    <lineage>
        <taxon>Eukaryota</taxon>
        <taxon>Metazoa</taxon>
        <taxon>Ecdysozoa</taxon>
        <taxon>Arthropoda</taxon>
        <taxon>Hexapoda</taxon>
        <taxon>Insecta</taxon>
        <taxon>Pterygota</taxon>
        <taxon>Neoptera</taxon>
        <taxon>Paraneoptera</taxon>
        <taxon>Hemiptera</taxon>
        <taxon>Heteroptera</taxon>
        <taxon>Panheteroptera</taxon>
        <taxon>Cimicomorpha</taxon>
        <taxon>Cimicidae</taxon>
        <taxon>Cimex</taxon>
    </lineage>
</organism>
<comment type="subcellular location">
    <subcellularLocation>
        <location evidence="7">Cell membrane</location>
        <topology evidence="7">Multi-pass membrane protein</topology>
    </subcellularLocation>
    <subcellularLocation>
        <location evidence="1">Membrane</location>
        <topology evidence="1">Multi-pass membrane protein</topology>
    </subcellularLocation>
</comment>
<keyword evidence="10" id="KW-1185">Reference proteome</keyword>
<feature type="transmembrane region" description="Helical" evidence="7">
    <location>
        <begin position="78"/>
        <end position="99"/>
    </location>
</feature>
<name>A0A8I6TFF7_CIMLE</name>
<feature type="transmembrane region" description="Helical" evidence="7">
    <location>
        <begin position="306"/>
        <end position="327"/>
    </location>
</feature>
<reference evidence="9" key="1">
    <citation type="submission" date="2022-01" db="UniProtKB">
        <authorList>
            <consortium name="EnsemblMetazoa"/>
        </authorList>
    </citation>
    <scope>IDENTIFICATION</scope>
</reference>